<comment type="function">
    <text evidence="11 12">Phosphorylation of dTMP to form dTDP in both de novo and salvage pathways of dTTP synthesis.</text>
</comment>
<evidence type="ECO:0000256" key="12">
    <source>
        <dbReference type="HAMAP-Rule" id="MF_00165"/>
    </source>
</evidence>
<dbReference type="PANTHER" id="PTHR10344">
    <property type="entry name" value="THYMIDYLATE KINASE"/>
    <property type="match status" value="1"/>
</dbReference>
<feature type="binding site" evidence="12">
    <location>
        <begin position="11"/>
        <end position="18"/>
    </location>
    <ligand>
        <name>ATP</name>
        <dbReference type="ChEBI" id="CHEBI:30616"/>
    </ligand>
</feature>
<dbReference type="AlphaFoldDB" id="A0A917C0N8"/>
<dbReference type="CDD" id="cd01672">
    <property type="entry name" value="TMPK"/>
    <property type="match status" value="1"/>
</dbReference>
<keyword evidence="6 12" id="KW-0547">Nucleotide-binding</keyword>
<dbReference type="HAMAP" id="MF_00165">
    <property type="entry name" value="Thymidylate_kinase"/>
    <property type="match status" value="1"/>
</dbReference>
<evidence type="ECO:0000313" key="14">
    <source>
        <dbReference type="EMBL" id="GGF64365.1"/>
    </source>
</evidence>
<keyword evidence="15" id="KW-1185">Reference proteome</keyword>
<dbReference type="InterPro" id="IPR039430">
    <property type="entry name" value="Thymidylate_kin-like_dom"/>
</dbReference>
<comment type="similarity">
    <text evidence="1 12">Belongs to the thymidylate kinase family.</text>
</comment>
<dbReference type="GO" id="GO:0005829">
    <property type="term" value="C:cytosol"/>
    <property type="evidence" value="ECO:0007669"/>
    <property type="project" value="TreeGrafter"/>
</dbReference>
<gene>
    <name evidence="12 14" type="primary">tmk</name>
    <name evidence="14" type="ORF">GCM10011332_18070</name>
</gene>
<dbReference type="NCBIfam" id="TIGR00041">
    <property type="entry name" value="DTMP_kinase"/>
    <property type="match status" value="1"/>
</dbReference>
<dbReference type="PANTHER" id="PTHR10344:SF4">
    <property type="entry name" value="UMP-CMP KINASE 2, MITOCHONDRIAL"/>
    <property type="match status" value="1"/>
</dbReference>
<dbReference type="InterPro" id="IPR018094">
    <property type="entry name" value="Thymidylate_kinase"/>
</dbReference>
<evidence type="ECO:0000256" key="7">
    <source>
        <dbReference type="ARBA" id="ARBA00022777"/>
    </source>
</evidence>
<dbReference type="GO" id="GO:0004798">
    <property type="term" value="F:dTMP kinase activity"/>
    <property type="evidence" value="ECO:0007669"/>
    <property type="project" value="UniProtKB-UniRule"/>
</dbReference>
<proteinExistence type="inferred from homology"/>
<accession>A0A917C0N8</accession>
<dbReference type="FunFam" id="3.40.50.300:FF:000225">
    <property type="entry name" value="Thymidylate kinase"/>
    <property type="match status" value="1"/>
</dbReference>
<dbReference type="GO" id="GO:0005524">
    <property type="term" value="F:ATP binding"/>
    <property type="evidence" value="ECO:0007669"/>
    <property type="project" value="UniProtKB-UniRule"/>
</dbReference>
<dbReference type="GO" id="GO:0006235">
    <property type="term" value="P:dTTP biosynthetic process"/>
    <property type="evidence" value="ECO:0007669"/>
    <property type="project" value="UniProtKB-UniRule"/>
</dbReference>
<dbReference type="EC" id="2.7.4.9" evidence="2 12"/>
<evidence type="ECO:0000313" key="15">
    <source>
        <dbReference type="Proteomes" id="UP000632498"/>
    </source>
</evidence>
<evidence type="ECO:0000256" key="11">
    <source>
        <dbReference type="ARBA" id="ARBA00057735"/>
    </source>
</evidence>
<reference evidence="14" key="1">
    <citation type="journal article" date="2014" name="Int. J. Syst. Evol. Microbiol.">
        <title>Complete genome sequence of Corynebacterium casei LMG S-19264T (=DSM 44701T), isolated from a smear-ripened cheese.</title>
        <authorList>
            <consortium name="US DOE Joint Genome Institute (JGI-PGF)"/>
            <person name="Walter F."/>
            <person name="Albersmeier A."/>
            <person name="Kalinowski J."/>
            <person name="Ruckert C."/>
        </authorList>
    </citation>
    <scope>NUCLEOTIDE SEQUENCE</scope>
    <source>
        <strain evidence="14">CGMCC 1.15254</strain>
    </source>
</reference>
<evidence type="ECO:0000256" key="2">
    <source>
        <dbReference type="ARBA" id="ARBA00012980"/>
    </source>
</evidence>
<keyword evidence="5 12" id="KW-0545">Nucleotide biosynthesis</keyword>
<dbReference type="RefSeq" id="WP_188664047.1">
    <property type="nucleotide sequence ID" value="NZ_BMHV01000011.1"/>
</dbReference>
<evidence type="ECO:0000256" key="10">
    <source>
        <dbReference type="ARBA" id="ARBA00048743"/>
    </source>
</evidence>
<evidence type="ECO:0000256" key="9">
    <source>
        <dbReference type="ARBA" id="ARBA00029962"/>
    </source>
</evidence>
<dbReference type="EMBL" id="BMHV01000011">
    <property type="protein sequence ID" value="GGF64365.1"/>
    <property type="molecule type" value="Genomic_DNA"/>
</dbReference>
<comment type="caution">
    <text evidence="14">The sequence shown here is derived from an EMBL/GenBank/DDBJ whole genome shotgun (WGS) entry which is preliminary data.</text>
</comment>
<evidence type="ECO:0000256" key="1">
    <source>
        <dbReference type="ARBA" id="ARBA00009776"/>
    </source>
</evidence>
<organism evidence="14 15">
    <name type="scientific">Terasakiella brassicae</name>
    <dbReference type="NCBI Taxonomy" id="1634917"/>
    <lineage>
        <taxon>Bacteria</taxon>
        <taxon>Pseudomonadati</taxon>
        <taxon>Pseudomonadota</taxon>
        <taxon>Alphaproteobacteria</taxon>
        <taxon>Rhodospirillales</taxon>
        <taxon>Terasakiellaceae</taxon>
        <taxon>Terasakiella</taxon>
    </lineage>
</organism>
<evidence type="ECO:0000256" key="4">
    <source>
        <dbReference type="ARBA" id="ARBA00022679"/>
    </source>
</evidence>
<dbReference type="InterPro" id="IPR027417">
    <property type="entry name" value="P-loop_NTPase"/>
</dbReference>
<evidence type="ECO:0000256" key="8">
    <source>
        <dbReference type="ARBA" id="ARBA00022840"/>
    </source>
</evidence>
<dbReference type="Pfam" id="PF02223">
    <property type="entry name" value="Thymidylate_kin"/>
    <property type="match status" value="1"/>
</dbReference>
<name>A0A917C0N8_9PROT</name>
<dbReference type="Proteomes" id="UP000632498">
    <property type="component" value="Unassembled WGS sequence"/>
</dbReference>
<keyword evidence="7 12" id="KW-0418">Kinase</keyword>
<comment type="catalytic activity">
    <reaction evidence="10 12">
        <text>dTMP + ATP = dTDP + ADP</text>
        <dbReference type="Rhea" id="RHEA:13517"/>
        <dbReference type="ChEBI" id="CHEBI:30616"/>
        <dbReference type="ChEBI" id="CHEBI:58369"/>
        <dbReference type="ChEBI" id="CHEBI:63528"/>
        <dbReference type="ChEBI" id="CHEBI:456216"/>
        <dbReference type="EC" id="2.7.4.9"/>
    </reaction>
</comment>
<dbReference type="InterPro" id="IPR018095">
    <property type="entry name" value="Thymidylate_kin_CS"/>
</dbReference>
<feature type="domain" description="Thymidylate kinase-like" evidence="13">
    <location>
        <begin position="9"/>
        <end position="199"/>
    </location>
</feature>
<dbReference type="SUPFAM" id="SSF52540">
    <property type="entry name" value="P-loop containing nucleoside triphosphate hydrolases"/>
    <property type="match status" value="1"/>
</dbReference>
<evidence type="ECO:0000259" key="13">
    <source>
        <dbReference type="Pfam" id="PF02223"/>
    </source>
</evidence>
<dbReference type="Gene3D" id="3.40.50.300">
    <property type="entry name" value="P-loop containing nucleotide triphosphate hydrolases"/>
    <property type="match status" value="1"/>
</dbReference>
<dbReference type="PROSITE" id="PS01331">
    <property type="entry name" value="THYMIDYLATE_KINASE"/>
    <property type="match status" value="1"/>
</dbReference>
<keyword evidence="4 12" id="KW-0808">Transferase</keyword>
<protein>
    <recommendedName>
        <fullName evidence="3 12">Thymidylate kinase</fullName>
        <ecNumber evidence="2 12">2.7.4.9</ecNumber>
    </recommendedName>
    <alternativeName>
        <fullName evidence="9 12">dTMP kinase</fullName>
    </alternativeName>
</protein>
<reference evidence="14" key="2">
    <citation type="submission" date="2020-09" db="EMBL/GenBank/DDBJ databases">
        <authorList>
            <person name="Sun Q."/>
            <person name="Zhou Y."/>
        </authorList>
    </citation>
    <scope>NUCLEOTIDE SEQUENCE</scope>
    <source>
        <strain evidence="14">CGMCC 1.15254</strain>
    </source>
</reference>
<evidence type="ECO:0000256" key="3">
    <source>
        <dbReference type="ARBA" id="ARBA00017144"/>
    </source>
</evidence>
<dbReference type="GO" id="GO:0006227">
    <property type="term" value="P:dUDP biosynthetic process"/>
    <property type="evidence" value="ECO:0007669"/>
    <property type="project" value="TreeGrafter"/>
</dbReference>
<evidence type="ECO:0000256" key="5">
    <source>
        <dbReference type="ARBA" id="ARBA00022727"/>
    </source>
</evidence>
<sequence>MTKGRFITLEGGEGAGKSTQVRLLKEALEQAGLEVVLTREPGGSPGAEEIRKLLVTGDAGRWDGMSEALLNFAARRDHLCKIVWPAIERGAWVISDRFADSTIAYQGYAHGLPLKSLYDLWDIAIEGYRPDLTFILDLPVKTGLQRALGRGDAEDRYEKMALDFHEKLKTGFLEIANAEQNRCCVIDATQSIDEIQSDIRHDVQTRLGVTLP</sequence>
<keyword evidence="8 12" id="KW-0067">ATP-binding</keyword>
<dbReference type="GO" id="GO:0006233">
    <property type="term" value="P:dTDP biosynthetic process"/>
    <property type="evidence" value="ECO:0007669"/>
    <property type="project" value="InterPro"/>
</dbReference>
<evidence type="ECO:0000256" key="6">
    <source>
        <dbReference type="ARBA" id="ARBA00022741"/>
    </source>
</evidence>